<dbReference type="Pfam" id="PF24987">
    <property type="entry name" value="HEAT_EF3_N"/>
    <property type="match status" value="2"/>
</dbReference>
<comment type="caution">
    <text evidence="6">The sequence shown here is derived from an EMBL/GenBank/DDBJ whole genome shotgun (WGS) entry which is preliminary data.</text>
</comment>
<dbReference type="InterPro" id="IPR016024">
    <property type="entry name" value="ARM-type_fold"/>
</dbReference>
<dbReference type="GO" id="GO:0019887">
    <property type="term" value="F:protein kinase regulator activity"/>
    <property type="evidence" value="ECO:0007669"/>
    <property type="project" value="TreeGrafter"/>
</dbReference>
<reference evidence="6 7" key="1">
    <citation type="journal article" date="2015" name="Genome Biol.">
        <title>Comparative genomics of Steinernema reveals deeply conserved gene regulatory networks.</title>
        <authorList>
            <person name="Dillman A.R."/>
            <person name="Macchietto M."/>
            <person name="Porter C.F."/>
            <person name="Rogers A."/>
            <person name="Williams B."/>
            <person name="Antoshechkin I."/>
            <person name="Lee M.M."/>
            <person name="Goodwin Z."/>
            <person name="Lu X."/>
            <person name="Lewis E.E."/>
            <person name="Goodrich-Blair H."/>
            <person name="Stock S.P."/>
            <person name="Adams B.J."/>
            <person name="Sternberg P.W."/>
            <person name="Mortazavi A."/>
        </authorList>
    </citation>
    <scope>NUCLEOTIDE SEQUENCE [LARGE SCALE GENOMIC DNA]</scope>
    <source>
        <strain evidence="6 7">ALL</strain>
    </source>
</reference>
<dbReference type="GO" id="GO:0005829">
    <property type="term" value="C:cytosol"/>
    <property type="evidence" value="ECO:0007669"/>
    <property type="project" value="TreeGrafter"/>
</dbReference>
<feature type="coiled-coil region" evidence="4">
    <location>
        <begin position="627"/>
        <end position="663"/>
    </location>
</feature>
<dbReference type="GO" id="GO:0034198">
    <property type="term" value="P:cellular response to amino acid starvation"/>
    <property type="evidence" value="ECO:0007669"/>
    <property type="project" value="TreeGrafter"/>
</dbReference>
<feature type="domain" description="TOG" evidence="5">
    <location>
        <begin position="1177"/>
        <end position="1411"/>
    </location>
</feature>
<dbReference type="InterPro" id="IPR021133">
    <property type="entry name" value="HEAT_type_2"/>
</dbReference>
<dbReference type="OrthoDB" id="5148094at2759"/>
<dbReference type="InterPro" id="IPR057546">
    <property type="entry name" value="HEAT_GCN1"/>
</dbReference>
<dbReference type="STRING" id="34508.A0A4U8UWH3"/>
<reference evidence="6 7" key="2">
    <citation type="journal article" date="2019" name="G3 (Bethesda)">
        <title>Hybrid Assembly of the Genome of the Entomopathogenic Nematode Steinernema carpocapsae Identifies the X-Chromosome.</title>
        <authorList>
            <person name="Serra L."/>
            <person name="Macchietto M."/>
            <person name="Macias-Munoz A."/>
            <person name="McGill C.J."/>
            <person name="Rodriguez I.M."/>
            <person name="Rodriguez B."/>
            <person name="Murad R."/>
            <person name="Mortazavi A."/>
        </authorList>
    </citation>
    <scope>NUCLEOTIDE SEQUENCE [LARGE SCALE GENOMIC DNA]</scope>
    <source>
        <strain evidence="6 7">ALL</strain>
    </source>
</reference>
<organism evidence="6 7">
    <name type="scientific">Steinernema carpocapsae</name>
    <name type="common">Entomopathogenic nematode</name>
    <dbReference type="NCBI Taxonomy" id="34508"/>
    <lineage>
        <taxon>Eukaryota</taxon>
        <taxon>Metazoa</taxon>
        <taxon>Ecdysozoa</taxon>
        <taxon>Nematoda</taxon>
        <taxon>Chromadorea</taxon>
        <taxon>Rhabditida</taxon>
        <taxon>Tylenchina</taxon>
        <taxon>Panagrolaimomorpha</taxon>
        <taxon>Strongyloidoidea</taxon>
        <taxon>Steinernematidae</taxon>
        <taxon>Steinernema</taxon>
    </lineage>
</organism>
<proteinExistence type="inferred from homology"/>
<sequence>MPVCLNFGIVEVTNVVQDGCFRFPEDICSRGNKIRAMGAKGKPTKRKVYPKIDNIKESLDGFVKEVILSKARPAVSVLDKYDGMCHALEREIWGSDVLPQVKKGMLRSPEVAIFGVERLLELCSASLDGLETDIQKMLSPAVASTNETLRDSSLHCSTLLAAKISSEGAFLSVARGLVDVLSMKLPTPDHKSAVIRAIEQIYDFRPEFSGDGEVIKFCDALIKAASSEGNDALSAQIYDVLGVWMRSVVHAWPGFQTFVMTTLKASPSQARLAALRCIALYCANNACDFVAKTPFQASIEAQYQKSGESAQNISELFPLALLYLKIGQTKKDPSVSQKILANPHFQKERLVSSSSSKDMVVMLNLVMQLLTSESGTVSDTPDVIYHLLTVAFCWPEYAVRRVVESFIQTSDCAKSVQFVAELFEYAYKDIDSNGLDQLLQKVYPPSTEVDDKNGFKIPGRLLQKMTVLLLNGVAHVQVRTEDNWRIILMASLPLCSLPRVVEYDGSLWIRSLHRFCKSTNFFSDETFCRNFVGKVFDTERLEVKLNMISLLIAEGDTSALMNSEIWIRIRSLIGDMDTDEFYVIPEEHYHILETPEGTLYSTNVIDENSDENLDTKNVRRENKTYSIKEQQAELQLRKELAEKKRAEGKLSKKQEKAIEEQLKKESGIRQELLKTQCSAKEKLNILAAAIHANPTGALKHIDMFYVDVIGLLKSPLVSKFAVECFLAFRDSAFDPSDDYLHEIVAHASLREFKSHNLYSEWCDEPLADQIGRSISLLSALCMDFGIEETELDPDFYRESMNVAKLAFVFPLVKSVLRSTKYPSSLKSLVVDFIKDAVRKAFIREEEVGLVPLVEYADLLLSLIGNNDYSHVFDICSESLANMAEIIEMSGQPKEGVRFYQSLLPYLTDAASDERRVIALRTLSKLYLTMTSLVKETISRDFVHRIYVAKFDATPEVATIADKIFADFGLETDSQLCDEILTDVRYEKINCTAVPAALKAILQEYPEKMIQIMSQLKNVYEESKEPAGGEIDQFGRVVVEPKDQYPVRLGCAFCFLSLAHIVNRALAVDFIALIVPSGLCDVHAECRSVMVNAACKVINRFGEQCMNQLLPLLEDLLDALSERGEDDILREGLVVLLGTLAKDLNEGNPKLSQIFGRLISTLSTPSQQVQQSVAKCLSPLVPLMPEQAKELLQHLLNLLFSESTYGERRGAAYGIGGIVKGLGLYQLSETEIMGEIKGSMMDKKSAKKREGGLFAMEMLSYSLGNLFEPYILQITKDMLLAFGDSNDSVRKSAEDASKAMMSILSVYGVKLLMPAILSALEEDSWRTKCASVDLLGNMAFCAPQQLSSCLPSIVPQLIEVLADSHIKVRASGERALKRIAQVIRNPEILAVSSHLLGGLVDPAEKTSSCLQIIVNTKFIHYIDSPSLALIMPIIRRAFSDRSTETRRMAAQIIANIYSLTEHKDMEPYLDELIPGLKHSLMDPVPEVRAVSAKALGAIIAFSSEERSKALCDEIIPWLKENLVSPTSSVDRSGAAQGLAEVLFGIGEDNLALVMPDIIKTTEAEDVEPHVRDGYILMYIYLPIVFGEKFIPYLPGIVPSILKALADENEYVRHSALKAGQRLIQTYVNQAKKLLLPELQRAMFDDNWRIRHASVTLIGDFLFNISGVSGKMTTDTGGEDETMGMEAASKVIARTLGTQMRDNILARLYLIRSDVALVVRQAASHVWKVVVTNTPRTVKEIMKPMFEGLLSCLSSNSEDRKQMAARCLEELVRKMGERLITDVLPVLKEALETPDTKARIGASAALNEIISNVPRETVQIYADNLVPLFAITLTDTNEVVRQSAAKTFNAFFHSIGPSALDVVITPLFNSYWKEKDDAILGSLCAIMNLNGRRVLPFLLPKLTKAPVDINSLCKLCGAAAESITHHIEAITKCLVQNFPDMSTEDLLLCEPLITSIIDEEDASAIVVSLMEHAQSAEQLTALRLLKLFLEKTKTDVECQLEYLIPNALIFYASSNNEVVEATIGLLSEAAKKLSGTNFEHIMVLQAAVNNLQRHATGKKLNIPGLETPKGLQPLLPCLREGVLNGAVDVKELAGNVLGRLLLSCTGDAIKPHVISVTGPMIRILGDRFPSAVKVAILGILSTMLTKTGPMMRPFVPQLQSTILKAAQDPSASEVRLGAGQAIAHLLKIHAKPDSAPMEFVKFVSACEDEEMRENAITSLRIILKENEQKLSPATVESVKAVI</sequence>
<dbReference type="InterPro" id="IPR011989">
    <property type="entry name" value="ARM-like"/>
</dbReference>
<feature type="repeat" description="HEAT" evidence="3">
    <location>
        <begin position="1471"/>
        <end position="1509"/>
    </location>
</feature>
<evidence type="ECO:0000313" key="6">
    <source>
        <dbReference type="EMBL" id="TMS37800.1"/>
    </source>
</evidence>
<dbReference type="GO" id="GO:0006417">
    <property type="term" value="P:regulation of translation"/>
    <property type="evidence" value="ECO:0007669"/>
    <property type="project" value="TreeGrafter"/>
</dbReference>
<feature type="repeat" description="HEAT" evidence="3">
    <location>
        <begin position="1429"/>
        <end position="1467"/>
    </location>
</feature>
<dbReference type="PANTHER" id="PTHR23346:SF7">
    <property type="entry name" value="STALLED RIBOSOME SENSOR GCN1"/>
    <property type="match status" value="1"/>
</dbReference>
<dbReference type="GO" id="GO:0000226">
    <property type="term" value="P:microtubule cytoskeleton organization"/>
    <property type="evidence" value="ECO:0007669"/>
    <property type="project" value="UniProtKB-ARBA"/>
</dbReference>
<comment type="similarity">
    <text evidence="1">Belongs to the GCN1 family.</text>
</comment>
<evidence type="ECO:0000313" key="7">
    <source>
        <dbReference type="Proteomes" id="UP000298663"/>
    </source>
</evidence>
<dbReference type="PROSITE" id="PS50077">
    <property type="entry name" value="HEAT_REPEAT"/>
    <property type="match status" value="4"/>
</dbReference>
<dbReference type="InterPro" id="IPR056810">
    <property type="entry name" value="GNC1-like_N"/>
</dbReference>
<dbReference type="Pfam" id="PF24993">
    <property type="entry name" value="GNC1_N"/>
    <property type="match status" value="1"/>
</dbReference>
<dbReference type="EMBL" id="AZBU02000001">
    <property type="protein sequence ID" value="TMS37800.1"/>
    <property type="molecule type" value="Genomic_DNA"/>
</dbReference>
<dbReference type="InterPro" id="IPR034085">
    <property type="entry name" value="TOG"/>
</dbReference>
<accession>A0A4U8UWH3</accession>
<evidence type="ECO:0000259" key="5">
    <source>
        <dbReference type="SMART" id="SM01349"/>
    </source>
</evidence>
<evidence type="ECO:0000256" key="1">
    <source>
        <dbReference type="ARBA" id="ARBA00007366"/>
    </source>
</evidence>
<keyword evidence="4" id="KW-0175">Coiled coil</keyword>
<dbReference type="PANTHER" id="PTHR23346">
    <property type="entry name" value="TRANSLATIONAL ACTIVATOR GCN1-RELATED"/>
    <property type="match status" value="1"/>
</dbReference>
<dbReference type="FunFam" id="1.25.10.10:FF:000096">
    <property type="entry name" value="eIF-2-alpha kinase activator gcn1"/>
    <property type="match status" value="1"/>
</dbReference>
<evidence type="ECO:0000256" key="2">
    <source>
        <dbReference type="ARBA" id="ARBA00022737"/>
    </source>
</evidence>
<dbReference type="Gene3D" id="1.25.10.10">
    <property type="entry name" value="Leucine-rich Repeat Variant"/>
    <property type="match status" value="5"/>
</dbReference>
<evidence type="ECO:0000256" key="3">
    <source>
        <dbReference type="PROSITE-ProRule" id="PRU00103"/>
    </source>
</evidence>
<dbReference type="FunFam" id="1.25.10.10:FF:000090">
    <property type="entry name" value="eIF-2-alpha kinase activator GCN1"/>
    <property type="match status" value="1"/>
</dbReference>
<keyword evidence="7" id="KW-1185">Reference proteome</keyword>
<dbReference type="Proteomes" id="UP000298663">
    <property type="component" value="Unassembled WGS sequence"/>
</dbReference>
<evidence type="ECO:0000256" key="4">
    <source>
        <dbReference type="SAM" id="Coils"/>
    </source>
</evidence>
<name>A0A4U8UWH3_STECR</name>
<feature type="repeat" description="HEAT" evidence="3">
    <location>
        <begin position="1823"/>
        <end position="1859"/>
    </location>
</feature>
<gene>
    <name evidence="6" type="ORF">L596_004659</name>
</gene>
<dbReference type="SMART" id="SM01349">
    <property type="entry name" value="TOG"/>
    <property type="match status" value="1"/>
</dbReference>
<dbReference type="SUPFAM" id="SSF48371">
    <property type="entry name" value="ARM repeat"/>
    <property type="match status" value="4"/>
</dbReference>
<protein>
    <recommendedName>
        <fullName evidence="5">TOG domain-containing protein</fullName>
    </recommendedName>
</protein>
<feature type="repeat" description="HEAT" evidence="3">
    <location>
        <begin position="1352"/>
        <end position="1389"/>
    </location>
</feature>
<dbReference type="Pfam" id="PF23271">
    <property type="entry name" value="HEAT_GCN1"/>
    <property type="match status" value="1"/>
</dbReference>
<keyword evidence="2" id="KW-0677">Repeat</keyword>
<dbReference type="Pfam" id="PF24984">
    <property type="entry name" value="HEAT_EF3_GNC1"/>
    <property type="match status" value="1"/>
</dbReference>